<evidence type="ECO:0000313" key="5">
    <source>
        <dbReference type="EMBL" id="CZF86953.1"/>
    </source>
</evidence>
<name>A0A128FJI3_9GAMM</name>
<keyword evidence="1" id="KW-0805">Transcription regulation</keyword>
<dbReference type="SUPFAM" id="SSF47413">
    <property type="entry name" value="lambda repressor-like DNA-binding domains"/>
    <property type="match status" value="1"/>
</dbReference>
<accession>A0A128FJI3</accession>
<evidence type="ECO:0000259" key="4">
    <source>
        <dbReference type="PROSITE" id="PS50943"/>
    </source>
</evidence>
<proteinExistence type="predicted"/>
<dbReference type="RefSeq" id="WP_062715224.1">
    <property type="nucleotide sequence ID" value="NZ_CAWRCI010000099.1"/>
</dbReference>
<protein>
    <submittedName>
        <fullName evidence="5">Putative HTH-type transcriptional regulator</fullName>
    </submittedName>
</protein>
<dbReference type="Proteomes" id="UP000073601">
    <property type="component" value="Unassembled WGS sequence"/>
</dbReference>
<keyword evidence="6" id="KW-1185">Reference proteome</keyword>
<organism evidence="5 6">
    <name type="scientific">Grimontia marina</name>
    <dbReference type="NCBI Taxonomy" id="646534"/>
    <lineage>
        <taxon>Bacteria</taxon>
        <taxon>Pseudomonadati</taxon>
        <taxon>Pseudomonadota</taxon>
        <taxon>Gammaproteobacteria</taxon>
        <taxon>Vibrionales</taxon>
        <taxon>Vibrionaceae</taxon>
        <taxon>Grimontia</taxon>
    </lineage>
</organism>
<dbReference type="SMART" id="SM00530">
    <property type="entry name" value="HTH_XRE"/>
    <property type="match status" value="1"/>
</dbReference>
<dbReference type="SUPFAM" id="SSF51306">
    <property type="entry name" value="LexA/Signal peptidase"/>
    <property type="match status" value="1"/>
</dbReference>
<sequence>MNSLTDRLKYIIGEQSIRSFASKVGVSETMIRKYLKGGVPGLDIAAKICLVGGISVHWFATGEGEIFTGDVVTGIDQVARQAITTIDSEEFVLVEGYHVTVDEMDNSEQNSAPVRRKLAFRKKWLEYRGLKPESLRIYFVKSYVEGGIISGGDSVMIDMSDASVSDGVLALKLNGNMLIRWVKVRVDGSVDVYTDINKEPDENVGADKLQNIEVLGRVVWLGKDFK</sequence>
<dbReference type="InterPro" id="IPR036286">
    <property type="entry name" value="LexA/Signal_pep-like_sf"/>
</dbReference>
<reference evidence="6" key="1">
    <citation type="submission" date="2016-02" db="EMBL/GenBank/DDBJ databases">
        <authorList>
            <person name="Rodrigo-Torres Lidia"/>
            <person name="Arahal R.David."/>
        </authorList>
    </citation>
    <scope>NUCLEOTIDE SEQUENCE [LARGE SCALE GENOMIC DNA]</scope>
    <source>
        <strain evidence="6">CECT 8713</strain>
    </source>
</reference>
<dbReference type="PANTHER" id="PTHR40661">
    <property type="match status" value="1"/>
</dbReference>
<evidence type="ECO:0000256" key="2">
    <source>
        <dbReference type="ARBA" id="ARBA00023125"/>
    </source>
</evidence>
<evidence type="ECO:0000313" key="6">
    <source>
        <dbReference type="Proteomes" id="UP000073601"/>
    </source>
</evidence>
<evidence type="ECO:0000256" key="3">
    <source>
        <dbReference type="ARBA" id="ARBA00023163"/>
    </source>
</evidence>
<keyword evidence="2" id="KW-0238">DNA-binding</keyword>
<gene>
    <name evidence="5" type="ORF">GMA8713_04994</name>
</gene>
<dbReference type="InterPro" id="IPR001387">
    <property type="entry name" value="Cro/C1-type_HTH"/>
</dbReference>
<dbReference type="Gene3D" id="1.10.260.40">
    <property type="entry name" value="lambda repressor-like DNA-binding domains"/>
    <property type="match status" value="1"/>
</dbReference>
<dbReference type="GO" id="GO:0003677">
    <property type="term" value="F:DNA binding"/>
    <property type="evidence" value="ECO:0007669"/>
    <property type="project" value="UniProtKB-KW"/>
</dbReference>
<feature type="domain" description="HTH cro/C1-type" evidence="4">
    <location>
        <begin position="16"/>
        <end position="59"/>
    </location>
</feature>
<dbReference type="PROSITE" id="PS50943">
    <property type="entry name" value="HTH_CROC1"/>
    <property type="match status" value="1"/>
</dbReference>
<dbReference type="AlphaFoldDB" id="A0A128FJI3"/>
<evidence type="ECO:0000256" key="1">
    <source>
        <dbReference type="ARBA" id="ARBA00023015"/>
    </source>
</evidence>
<dbReference type="InterPro" id="IPR010982">
    <property type="entry name" value="Lambda_DNA-bd_dom_sf"/>
</dbReference>
<dbReference type="OrthoDB" id="5959816at2"/>
<dbReference type="EMBL" id="FIZY01000099">
    <property type="protein sequence ID" value="CZF86953.1"/>
    <property type="molecule type" value="Genomic_DNA"/>
</dbReference>
<dbReference type="PANTHER" id="PTHR40661:SF3">
    <property type="entry name" value="FELS-1 PROPHAGE TRANSCRIPTIONAL REGULATOR"/>
    <property type="match status" value="1"/>
</dbReference>
<keyword evidence="3" id="KW-0804">Transcription</keyword>